<dbReference type="InterPro" id="IPR019151">
    <property type="entry name" value="Proteasome_assmbl_chaperone_2"/>
</dbReference>
<gene>
    <name evidence="1" type="ORF">UFOPK1358_01305</name>
    <name evidence="2" type="ORF">UFOPK2766_00729</name>
</gene>
<dbReference type="AlphaFoldDB" id="A0A6J6SQH9"/>
<dbReference type="Pfam" id="PF09754">
    <property type="entry name" value="PAC2"/>
    <property type="match status" value="1"/>
</dbReference>
<protein>
    <submittedName>
        <fullName evidence="2">Unannotated protein</fullName>
    </submittedName>
</protein>
<name>A0A6J6SQH9_9ZZZZ</name>
<reference evidence="2" key="1">
    <citation type="submission" date="2020-05" db="EMBL/GenBank/DDBJ databases">
        <authorList>
            <person name="Chiriac C."/>
            <person name="Salcher M."/>
            <person name="Ghai R."/>
            <person name="Kavagutti S V."/>
        </authorList>
    </citation>
    <scope>NUCLEOTIDE SEQUENCE</scope>
</reference>
<dbReference type="EMBL" id="CAEZSF010000133">
    <property type="protein sequence ID" value="CAB4545810.1"/>
    <property type="molecule type" value="Genomic_DNA"/>
</dbReference>
<evidence type="ECO:0000313" key="1">
    <source>
        <dbReference type="EMBL" id="CAB4545810.1"/>
    </source>
</evidence>
<sequence length="301" mass="32250">MNDDPLVEVMFTPELHEPVMIVALEGWIDAGMGAANAMSVLLGTAGTDPVAEFNADRLLDHRARRPVMHLVNGLITHLSWPEIDLRAGTDADGNDILLLLGAEPDFEWRAFAQTVVELAETFECRMVVGLGAYPAPVAHTRGTSLSVTTSSAEFSSTLHGYVRGTLDVPGGIHAVLDVACNSAGIPALGLWAQVPHYVSSMAYPAASVALLEGLKDVAGLRIEPGQLESDARATRLRLDELVAENPQHETMVTQLEEMMDQGLGGPDQAPTFGFDDLPSGDELAEELQEFLRDRPEGSSEG</sequence>
<dbReference type="Gene3D" id="3.40.50.10900">
    <property type="entry name" value="PAC-like subunit"/>
    <property type="match status" value="1"/>
</dbReference>
<proteinExistence type="predicted"/>
<accession>A0A6J6SQH9</accession>
<dbReference type="PIRSF" id="PIRSF028754">
    <property type="entry name" value="UCP028754"/>
    <property type="match status" value="1"/>
</dbReference>
<organism evidence="2">
    <name type="scientific">freshwater metagenome</name>
    <dbReference type="NCBI Taxonomy" id="449393"/>
    <lineage>
        <taxon>unclassified sequences</taxon>
        <taxon>metagenomes</taxon>
        <taxon>ecological metagenomes</taxon>
    </lineage>
</organism>
<dbReference type="SUPFAM" id="SSF159659">
    <property type="entry name" value="Cgl1923-like"/>
    <property type="match status" value="1"/>
</dbReference>
<dbReference type="InterPro" id="IPR008492">
    <property type="entry name" value="Rv2714-like"/>
</dbReference>
<dbReference type="EMBL" id="CAEZYU010000024">
    <property type="protein sequence ID" value="CAB4736449.1"/>
    <property type="molecule type" value="Genomic_DNA"/>
</dbReference>
<dbReference type="InterPro" id="IPR038389">
    <property type="entry name" value="PSMG2_sf"/>
</dbReference>
<evidence type="ECO:0000313" key="2">
    <source>
        <dbReference type="EMBL" id="CAB4736449.1"/>
    </source>
</evidence>